<evidence type="ECO:0000313" key="4">
    <source>
        <dbReference type="Proteomes" id="UP000085678"/>
    </source>
</evidence>
<keyword evidence="3" id="KW-0472">Membrane</keyword>
<dbReference type="GO" id="GO:0005975">
    <property type="term" value="P:carbohydrate metabolic process"/>
    <property type="evidence" value="ECO:0007669"/>
    <property type="project" value="InterPro"/>
</dbReference>
<keyword evidence="4" id="KW-1185">Reference proteome</keyword>
<proteinExistence type="inferred from homology"/>
<dbReference type="GeneID" id="106179472"/>
<keyword evidence="3" id="KW-0735">Signal-anchor</keyword>
<reference evidence="5" key="1">
    <citation type="journal article" date="2015" name="Nat. Commun.">
        <title>The Lingula genome provides insights into brachiopod evolution and the origin of phosphate biomineralization.</title>
        <authorList>
            <person name="Luo Y.J."/>
            <person name="Takeuchi T."/>
            <person name="Koyanagi R."/>
            <person name="Yamada L."/>
            <person name="Kanda M."/>
            <person name="Khalturina M."/>
            <person name="Fujie M."/>
            <person name="Yamasaki S.I."/>
            <person name="Endo K."/>
            <person name="Satoh N."/>
        </authorList>
    </citation>
    <scope>NUCLEOTIDE SEQUENCE</scope>
</reference>
<dbReference type="CDD" id="cd11301">
    <property type="entry name" value="Fut1_Fut2_like"/>
    <property type="match status" value="1"/>
</dbReference>
<dbReference type="GO" id="GO:0032580">
    <property type="term" value="C:Golgi cisterna membrane"/>
    <property type="evidence" value="ECO:0007669"/>
    <property type="project" value="UniProtKB-SubCell"/>
</dbReference>
<comment type="subcellular location">
    <subcellularLocation>
        <location evidence="3">Golgi apparatus</location>
        <location evidence="3">Golgi stack membrane</location>
        <topology evidence="3">Single-pass type II membrane protein</topology>
    </subcellularLocation>
</comment>
<dbReference type="GO" id="GO:0008107">
    <property type="term" value="F:galactoside 2-alpha-L-fucosyltransferase activity"/>
    <property type="evidence" value="ECO:0007669"/>
    <property type="project" value="InterPro"/>
</dbReference>
<keyword evidence="3" id="KW-0812">Transmembrane</keyword>
<dbReference type="STRING" id="7574.A0A1S3K7F2"/>
<dbReference type="UniPathway" id="UPA00378"/>
<accession>A0A1S3K7F2</accession>
<dbReference type="OrthoDB" id="3226at2759"/>
<dbReference type="Pfam" id="PF01531">
    <property type="entry name" value="Glyco_transf_11"/>
    <property type="match status" value="1"/>
</dbReference>
<dbReference type="AlphaFoldDB" id="A0A1S3K7F2"/>
<dbReference type="InterPro" id="IPR002516">
    <property type="entry name" value="Glyco_trans_11"/>
</dbReference>
<keyword evidence="2 3" id="KW-0808">Transferase</keyword>
<dbReference type="RefSeq" id="XP_013418560.1">
    <property type="nucleotide sequence ID" value="XM_013563106.2"/>
</dbReference>
<dbReference type="PANTHER" id="PTHR11927">
    <property type="entry name" value="GALACTOSIDE 2-L-FUCOSYLTRANSFERASE"/>
    <property type="match status" value="1"/>
</dbReference>
<dbReference type="EC" id="2.4.1.-" evidence="3"/>
<name>A0A1S3K7F2_LINAN</name>
<evidence type="ECO:0000256" key="1">
    <source>
        <dbReference type="ARBA" id="ARBA00022676"/>
    </source>
</evidence>
<evidence type="ECO:0000313" key="5">
    <source>
        <dbReference type="RefSeq" id="XP_013418560.1"/>
    </source>
</evidence>
<sequence length="409" mass="47060">MGALNASVTQMAVKNVFNPPALMARRLRYFALALLVGVTYLALFHTVNFQDSPEWLKEVQTNLDLSEEKLVVVKTKARSRTYDSAVSQLRTAEFPRTDGYKYHRNSSRLARGISDPRPTSVGKEGLTQSNLTHNPTKRCVSVMFWGRLGNCLFQFASGYAIAKSNAMDLCLHRSYLTSYFHLEKDIRIIEKAEMETFKRVKEKQLPIHQQQFGNLKQFKTDIFLDGFLQAWRYFENYESDVKSKLRFQDDIIRDADSFINSSLKHSSNNARGKITTVGIHVRRGDMTSENMVALTGPLPDMAYFNSAMAHFQSKYKNVLFFIASDDIDWCKRNFKSKNVVFSEKHSPVVDLAILSRTNHVIISVGTFSWWAGYLSGGEVVYPKKWPAEGSIYQRRLKMQDYYYPTWKSM</sequence>
<keyword evidence="3" id="KW-0333">Golgi apparatus</keyword>
<comment type="pathway">
    <text evidence="3">Protein modification; protein glycosylation.</text>
</comment>
<dbReference type="Gene3D" id="3.40.50.11350">
    <property type="match status" value="1"/>
</dbReference>
<keyword evidence="1 3" id="KW-0328">Glycosyltransferase</keyword>
<keyword evidence="3" id="KW-1133">Transmembrane helix</keyword>
<comment type="similarity">
    <text evidence="3">Belongs to the glycosyltransferase 11 family.</text>
</comment>
<dbReference type="PANTHER" id="PTHR11927:SF9">
    <property type="entry name" value="L-FUCOSYLTRANSFERASE"/>
    <property type="match status" value="1"/>
</dbReference>
<reference evidence="5" key="2">
    <citation type="submission" date="2025-08" db="UniProtKB">
        <authorList>
            <consortium name="RefSeq"/>
        </authorList>
    </citation>
    <scope>IDENTIFICATION</scope>
</reference>
<protein>
    <recommendedName>
        <fullName evidence="3">L-Fucosyltransferase</fullName>
        <ecNumber evidence="3">2.4.1.-</ecNumber>
    </recommendedName>
</protein>
<dbReference type="KEGG" id="lak:106179472"/>
<dbReference type="InParanoid" id="A0A1S3K7F2"/>
<evidence type="ECO:0000256" key="2">
    <source>
        <dbReference type="ARBA" id="ARBA00022679"/>
    </source>
</evidence>
<keyword evidence="3" id="KW-0325">Glycoprotein</keyword>
<gene>
    <name evidence="5" type="primary">LOC106179472</name>
</gene>
<organism evidence="4 5">
    <name type="scientific">Lingula anatina</name>
    <name type="common">Brachiopod</name>
    <name type="synonym">Lingula unguis</name>
    <dbReference type="NCBI Taxonomy" id="7574"/>
    <lineage>
        <taxon>Eukaryota</taxon>
        <taxon>Metazoa</taxon>
        <taxon>Spiralia</taxon>
        <taxon>Lophotrochozoa</taxon>
        <taxon>Brachiopoda</taxon>
        <taxon>Linguliformea</taxon>
        <taxon>Lingulata</taxon>
        <taxon>Lingulida</taxon>
        <taxon>Linguloidea</taxon>
        <taxon>Lingulidae</taxon>
        <taxon>Lingula</taxon>
    </lineage>
</organism>
<feature type="transmembrane region" description="Helical" evidence="3">
    <location>
        <begin position="29"/>
        <end position="47"/>
    </location>
</feature>
<dbReference type="Proteomes" id="UP000085678">
    <property type="component" value="Unplaced"/>
</dbReference>
<evidence type="ECO:0000256" key="3">
    <source>
        <dbReference type="RuleBase" id="RU363129"/>
    </source>
</evidence>